<evidence type="ECO:0000259" key="4">
    <source>
        <dbReference type="PROSITE" id="PS50025"/>
    </source>
</evidence>
<dbReference type="OrthoDB" id="6275838at2759"/>
<feature type="transmembrane region" description="Helical" evidence="3">
    <location>
        <begin position="581"/>
        <end position="603"/>
    </location>
</feature>
<dbReference type="AlphaFoldDB" id="A0A4Z2DJD5"/>
<gene>
    <name evidence="6" type="ORF">EWB00_000270</name>
</gene>
<sequence length="763" mass="87586">MHLYETFNLQFSFRTSQEHGLLLFNSNKQGVDFIAFELISSYLHFVFDMGSGSQRHTLTMHKVADSDWHHVELSRIDLENNTFLLYVDRNKINVQFIKITIQNSDIARNFNLNDPLFIGGTSKYTFMKWRGKLNSYHGFQGCLSNFTINGLITHNLLHLSKQKYSLNWTIPMCYDQIISGCIERPKNALNCNAIQQQSKQFNVKKDSNVNNQQLQFYCLNDGLCLHSWNTVKCACELTSFNGHRCTKPGTTFLYGSYHNRSTDIVSNNWNMTVMNEPIGYLRLLYKDHVRNTRQDEFILGIQMFPVKIHNKSNYSMSVISTLLYVTSNIQKGDFMHLFLESGKVKLNYDMGGGIVHITGPNILVNDGLYHRIRGYRVDHQIILEVDYIRQTNEVNSAYGKGFNNQEVIWVGHAPTLNKTDIFHGYMSGVYYNGLLLNDLAAGLLYLPFIQVAKFGSVEYVPTFQPLLAKSLQSEKLTSLIWIDSKHQSISRMPADSETTYINQNQYNYDIIPNVKANPHQFLQFINSSTSFSSLDLKTNNDTVTNISSSNNHTFNINYNPLHSNKWNWYNKLKSVYMQVNLWLLISMTSVGVILLILLTILAYKCHHTKNKYDDCLHSEEIINDRLHKSYLSNNYVNVNRCSSNSLLKLDQIDYNKVKSFTEQFTTSSCYLPHIVYSQIPVTETYSSVTTIKPTSIIFVNESTDLPISSTLITTNECVLHNKPITHLCHISVNKSVIEDVDKCTLSSIEVDTNQPVDNKTILT</sequence>
<accession>A0A4Z2DJD5</accession>
<evidence type="ECO:0000313" key="7">
    <source>
        <dbReference type="Proteomes" id="UP000311919"/>
    </source>
</evidence>
<reference evidence="6 7" key="1">
    <citation type="submission" date="2019-03" db="EMBL/GenBank/DDBJ databases">
        <title>An improved genome assembly of the fluke Schistosoma japonicum.</title>
        <authorList>
            <person name="Hu W."/>
            <person name="Luo F."/>
            <person name="Yin M."/>
            <person name="Mo X."/>
            <person name="Sun C."/>
            <person name="Wu Q."/>
            <person name="Zhu B."/>
            <person name="Xiang M."/>
            <person name="Wang J."/>
            <person name="Wang Y."/>
            <person name="Zhang T."/>
            <person name="Xu B."/>
            <person name="Zheng H."/>
            <person name="Feng Z."/>
        </authorList>
    </citation>
    <scope>NUCLEOTIDE SEQUENCE [LARGE SCALE GENOMIC DNA]</scope>
    <source>
        <strain evidence="6">HuSjv2</strain>
        <tissue evidence="6">Worms</tissue>
    </source>
</reference>
<dbReference type="PROSITE" id="PS50025">
    <property type="entry name" value="LAM_G_DOMAIN"/>
    <property type="match status" value="2"/>
</dbReference>
<feature type="domain" description="Laminin G" evidence="4">
    <location>
        <begin position="1"/>
        <end position="181"/>
    </location>
</feature>
<dbReference type="PROSITE" id="PS50026">
    <property type="entry name" value="EGF_3"/>
    <property type="match status" value="1"/>
</dbReference>
<dbReference type="SMART" id="SM00282">
    <property type="entry name" value="LamG"/>
    <property type="match status" value="2"/>
</dbReference>
<protein>
    <submittedName>
        <fullName evidence="6">Neurexin-1</fullName>
    </submittedName>
</protein>
<dbReference type="Gene3D" id="2.10.25.10">
    <property type="entry name" value="Laminin"/>
    <property type="match status" value="1"/>
</dbReference>
<keyword evidence="3" id="KW-0812">Transmembrane</keyword>
<dbReference type="Pfam" id="PF02210">
    <property type="entry name" value="Laminin_G_2"/>
    <property type="match status" value="2"/>
</dbReference>
<keyword evidence="1" id="KW-1015">Disulfide bond</keyword>
<keyword evidence="7" id="KW-1185">Reference proteome</keyword>
<evidence type="ECO:0000256" key="1">
    <source>
        <dbReference type="ARBA" id="ARBA00023157"/>
    </source>
</evidence>
<name>A0A4Z2DJD5_SCHJA</name>
<dbReference type="CDD" id="cd00110">
    <property type="entry name" value="LamG"/>
    <property type="match status" value="2"/>
</dbReference>
<feature type="domain" description="Laminin G" evidence="4">
    <location>
        <begin position="270"/>
        <end position="456"/>
    </location>
</feature>
<dbReference type="InterPro" id="IPR001791">
    <property type="entry name" value="Laminin_G"/>
</dbReference>
<proteinExistence type="predicted"/>
<organism evidence="6 7">
    <name type="scientific">Schistosoma japonicum</name>
    <name type="common">Blood fluke</name>
    <dbReference type="NCBI Taxonomy" id="6182"/>
    <lineage>
        <taxon>Eukaryota</taxon>
        <taxon>Metazoa</taxon>
        <taxon>Spiralia</taxon>
        <taxon>Lophotrochozoa</taxon>
        <taxon>Platyhelminthes</taxon>
        <taxon>Trematoda</taxon>
        <taxon>Digenea</taxon>
        <taxon>Strigeidida</taxon>
        <taxon>Schistosomatoidea</taxon>
        <taxon>Schistosomatidae</taxon>
        <taxon>Schistosoma</taxon>
    </lineage>
</organism>
<dbReference type="Gene3D" id="2.60.120.200">
    <property type="match status" value="2"/>
</dbReference>
<keyword evidence="3" id="KW-1133">Transmembrane helix</keyword>
<dbReference type="PANTHER" id="PTHR15036">
    <property type="entry name" value="PIKACHURIN-LIKE PROTEIN"/>
    <property type="match status" value="1"/>
</dbReference>
<dbReference type="Proteomes" id="UP000311919">
    <property type="component" value="Unassembled WGS sequence"/>
</dbReference>
<comment type="caution">
    <text evidence="6">The sequence shown here is derived from an EMBL/GenBank/DDBJ whole genome shotgun (WGS) entry which is preliminary data.</text>
</comment>
<keyword evidence="2" id="KW-0245">EGF-like domain</keyword>
<evidence type="ECO:0000256" key="2">
    <source>
        <dbReference type="PROSITE-ProRule" id="PRU00076"/>
    </source>
</evidence>
<feature type="domain" description="EGF-like" evidence="5">
    <location>
        <begin position="208"/>
        <end position="246"/>
    </location>
</feature>
<comment type="caution">
    <text evidence="2">Lacks conserved residue(s) required for the propagation of feature annotation.</text>
</comment>
<dbReference type="STRING" id="6182.A0A4Z2DJD5"/>
<dbReference type="InterPro" id="IPR050372">
    <property type="entry name" value="Neurexin-related_CASP"/>
</dbReference>
<evidence type="ECO:0000313" key="6">
    <source>
        <dbReference type="EMBL" id="TNN16624.1"/>
    </source>
</evidence>
<dbReference type="EMBL" id="SKCS01000109">
    <property type="protein sequence ID" value="TNN16624.1"/>
    <property type="molecule type" value="Genomic_DNA"/>
</dbReference>
<evidence type="ECO:0000259" key="5">
    <source>
        <dbReference type="PROSITE" id="PS50026"/>
    </source>
</evidence>
<dbReference type="SUPFAM" id="SSF49899">
    <property type="entry name" value="Concanavalin A-like lectins/glucanases"/>
    <property type="match status" value="2"/>
</dbReference>
<dbReference type="InterPro" id="IPR013320">
    <property type="entry name" value="ConA-like_dom_sf"/>
</dbReference>
<dbReference type="PANTHER" id="PTHR15036:SF89">
    <property type="entry name" value="NEUREXIN 1, ISOFORM F"/>
    <property type="match status" value="1"/>
</dbReference>
<dbReference type="InterPro" id="IPR000742">
    <property type="entry name" value="EGF"/>
</dbReference>
<keyword evidence="3" id="KW-0472">Membrane</keyword>
<evidence type="ECO:0000256" key="3">
    <source>
        <dbReference type="SAM" id="Phobius"/>
    </source>
</evidence>